<gene>
    <name evidence="1" type="ORF">PIB30_089425</name>
</gene>
<organism evidence="1 2">
    <name type="scientific">Stylosanthes scabra</name>
    <dbReference type="NCBI Taxonomy" id="79078"/>
    <lineage>
        <taxon>Eukaryota</taxon>
        <taxon>Viridiplantae</taxon>
        <taxon>Streptophyta</taxon>
        <taxon>Embryophyta</taxon>
        <taxon>Tracheophyta</taxon>
        <taxon>Spermatophyta</taxon>
        <taxon>Magnoliopsida</taxon>
        <taxon>eudicotyledons</taxon>
        <taxon>Gunneridae</taxon>
        <taxon>Pentapetalae</taxon>
        <taxon>rosids</taxon>
        <taxon>fabids</taxon>
        <taxon>Fabales</taxon>
        <taxon>Fabaceae</taxon>
        <taxon>Papilionoideae</taxon>
        <taxon>50 kb inversion clade</taxon>
        <taxon>dalbergioids sensu lato</taxon>
        <taxon>Dalbergieae</taxon>
        <taxon>Pterocarpus clade</taxon>
        <taxon>Stylosanthes</taxon>
    </lineage>
</organism>
<evidence type="ECO:0000313" key="2">
    <source>
        <dbReference type="Proteomes" id="UP001341840"/>
    </source>
</evidence>
<dbReference type="EMBL" id="JASCZI010122501">
    <property type="protein sequence ID" value="MED6164380.1"/>
    <property type="molecule type" value="Genomic_DNA"/>
</dbReference>
<reference evidence="1 2" key="1">
    <citation type="journal article" date="2023" name="Plants (Basel)">
        <title>Bridging the Gap: Combining Genomics and Transcriptomics Approaches to Understand Stylosanthes scabra, an Orphan Legume from the Brazilian Caatinga.</title>
        <authorList>
            <person name="Ferreira-Neto J.R.C."/>
            <person name="da Silva M.D."/>
            <person name="Binneck E."/>
            <person name="de Melo N.F."/>
            <person name="da Silva R.H."/>
            <person name="de Melo A.L.T.M."/>
            <person name="Pandolfi V."/>
            <person name="Bustamante F.O."/>
            <person name="Brasileiro-Vidal A.C."/>
            <person name="Benko-Iseppon A.M."/>
        </authorList>
    </citation>
    <scope>NUCLEOTIDE SEQUENCE [LARGE SCALE GENOMIC DNA]</scope>
    <source>
        <tissue evidence="1">Leaves</tissue>
    </source>
</reference>
<comment type="caution">
    <text evidence="1">The sequence shown here is derived from an EMBL/GenBank/DDBJ whole genome shotgun (WGS) entry which is preliminary data.</text>
</comment>
<keyword evidence="2" id="KW-1185">Reference proteome</keyword>
<accession>A0ABU6UV37</accession>
<evidence type="ECO:0000313" key="1">
    <source>
        <dbReference type="EMBL" id="MED6164380.1"/>
    </source>
</evidence>
<dbReference type="Proteomes" id="UP001341840">
    <property type="component" value="Unassembled WGS sequence"/>
</dbReference>
<proteinExistence type="predicted"/>
<protein>
    <submittedName>
        <fullName evidence="1">Uncharacterized protein</fullName>
    </submittedName>
</protein>
<sequence length="125" mass="14282">MQVLSLLSKDLTFSDPAQGWNEAWKSAKDNTGLMPNDYASLRGYFSYIQLVHRNTNKRREGQHVLDISSTIVDSNTKQKQIDVNRTSTLASLHTKKIETIVMASKYRLCQCELTYGVTRAHWFIG</sequence>
<name>A0ABU6UV37_9FABA</name>